<sequence length="341" mass="38674">MKGNHSETTSRNRYKGPTTLCWPLTPHQRQCLLDFFTDLRQTVVSPSGGMKYSSMSCYNLDAYEQRIRVWRWSGHLSDPVFVVERHTVITLGTEMSDTLIRMFTEKYRGNLKKVLHPRVVLGLTFQLGFVVAYVENFCCTGKVGSTKHCLTLIRWHNSTTALEIIIGLQFSPMTFFVFTFVVSAEFQFLISLAQYSYILSLGLNNSNWDTDIALELVKLNEWVNIKKTLYIQLLDDLLVLDVVNLNHGQKLAPPSSNFHNAPMGGYLNHDIFNVHQRLLHGGSSAVLGSNSKHVGSQSVSLTTRLQWPLVKLKSDCHLKRFMSISKPSLEEFLCCPHIASA</sequence>
<proteinExistence type="predicted"/>
<gene>
    <name evidence="1" type="ORF">TNCV_3518921</name>
</gene>
<dbReference type="AlphaFoldDB" id="A0A8X6SPG5"/>
<organism evidence="1 2">
    <name type="scientific">Trichonephila clavipes</name>
    <name type="common">Golden silk orbweaver</name>
    <name type="synonym">Nephila clavipes</name>
    <dbReference type="NCBI Taxonomy" id="2585209"/>
    <lineage>
        <taxon>Eukaryota</taxon>
        <taxon>Metazoa</taxon>
        <taxon>Ecdysozoa</taxon>
        <taxon>Arthropoda</taxon>
        <taxon>Chelicerata</taxon>
        <taxon>Arachnida</taxon>
        <taxon>Araneae</taxon>
        <taxon>Araneomorphae</taxon>
        <taxon>Entelegynae</taxon>
        <taxon>Araneoidea</taxon>
        <taxon>Nephilidae</taxon>
        <taxon>Trichonephila</taxon>
    </lineage>
</organism>
<dbReference type="Proteomes" id="UP000887159">
    <property type="component" value="Unassembled WGS sequence"/>
</dbReference>
<keyword evidence="2" id="KW-1185">Reference proteome</keyword>
<comment type="caution">
    <text evidence="1">The sequence shown here is derived from an EMBL/GenBank/DDBJ whole genome shotgun (WGS) entry which is preliminary data.</text>
</comment>
<evidence type="ECO:0000313" key="1">
    <source>
        <dbReference type="EMBL" id="GFY17537.1"/>
    </source>
</evidence>
<dbReference type="EMBL" id="BMAU01021345">
    <property type="protein sequence ID" value="GFY17537.1"/>
    <property type="molecule type" value="Genomic_DNA"/>
</dbReference>
<name>A0A8X6SPG5_TRICX</name>
<reference evidence="1" key="1">
    <citation type="submission" date="2020-08" db="EMBL/GenBank/DDBJ databases">
        <title>Multicomponent nature underlies the extraordinary mechanical properties of spider dragline silk.</title>
        <authorList>
            <person name="Kono N."/>
            <person name="Nakamura H."/>
            <person name="Mori M."/>
            <person name="Yoshida Y."/>
            <person name="Ohtoshi R."/>
            <person name="Malay A.D."/>
            <person name="Moran D.A.P."/>
            <person name="Tomita M."/>
            <person name="Numata K."/>
            <person name="Arakawa K."/>
        </authorList>
    </citation>
    <scope>NUCLEOTIDE SEQUENCE</scope>
</reference>
<accession>A0A8X6SPG5</accession>
<protein>
    <submittedName>
        <fullName evidence="1">Uncharacterized protein</fullName>
    </submittedName>
</protein>
<evidence type="ECO:0000313" key="2">
    <source>
        <dbReference type="Proteomes" id="UP000887159"/>
    </source>
</evidence>